<accession>A0ABU1EQA8</accession>
<dbReference type="Pfam" id="PF00535">
    <property type="entry name" value="Glycos_transf_2"/>
    <property type="match status" value="1"/>
</dbReference>
<keyword evidence="2" id="KW-0328">Glycosyltransferase</keyword>
<name>A0ABU1EQA8_9FLAO</name>
<dbReference type="RefSeq" id="WP_309561452.1">
    <property type="nucleotide sequence ID" value="NZ_JAVJIU010000003.1"/>
</dbReference>
<evidence type="ECO:0000313" key="3">
    <source>
        <dbReference type="Proteomes" id="UP001257234"/>
    </source>
</evidence>
<evidence type="ECO:0000313" key="2">
    <source>
        <dbReference type="EMBL" id="MDR5590576.1"/>
    </source>
</evidence>
<organism evidence="2 3">
    <name type="scientific">Christiangramia sediminicola</name>
    <dbReference type="NCBI Taxonomy" id="3073267"/>
    <lineage>
        <taxon>Bacteria</taxon>
        <taxon>Pseudomonadati</taxon>
        <taxon>Bacteroidota</taxon>
        <taxon>Flavobacteriia</taxon>
        <taxon>Flavobacteriales</taxon>
        <taxon>Flavobacteriaceae</taxon>
        <taxon>Christiangramia</taxon>
    </lineage>
</organism>
<evidence type="ECO:0000259" key="1">
    <source>
        <dbReference type="Pfam" id="PF00535"/>
    </source>
</evidence>
<dbReference type="Gene3D" id="3.90.550.10">
    <property type="entry name" value="Spore Coat Polysaccharide Biosynthesis Protein SpsA, Chain A"/>
    <property type="match status" value="1"/>
</dbReference>
<protein>
    <submittedName>
        <fullName evidence="2">Glycosyltransferase</fullName>
        <ecNumber evidence="2">2.4.-.-</ecNumber>
    </submittedName>
</protein>
<dbReference type="Proteomes" id="UP001257234">
    <property type="component" value="Unassembled WGS sequence"/>
</dbReference>
<sequence length="329" mass="38911">MDSLEFRTKYELEKVVESDSYISNNCLVSVCVQTYQHVDFITDCIESILKQKTKFDFEILIGDDDSTDGTRQICEKYSKLYPNKIRLFYHHRKNNIQIKGQPTGRFVMMTNFYNANSKYIALCEGDDYWIDEFKLQKQIDLLENKEIYVASFTNAIIIDKGKKVNTYNNRKKETYSTFDVIEQGGGFYPTASLVFRNKIRDWPNFMFNYRSGDRILSLLLSLYGEFYYHDEITCAYRLHDQGVFNSIKENANVRQKINYENIQLLKDFDDFSKKKYHRAIKKNTSRLAKVGLLKNNKIVLDKPTRMALRELNFLDWLSFLKTYLLKNVA</sequence>
<dbReference type="EMBL" id="JAVJIU010000003">
    <property type="protein sequence ID" value="MDR5590576.1"/>
    <property type="molecule type" value="Genomic_DNA"/>
</dbReference>
<dbReference type="PANTHER" id="PTHR22916">
    <property type="entry name" value="GLYCOSYLTRANSFERASE"/>
    <property type="match status" value="1"/>
</dbReference>
<dbReference type="InterPro" id="IPR029044">
    <property type="entry name" value="Nucleotide-diphossugar_trans"/>
</dbReference>
<dbReference type="InterPro" id="IPR001173">
    <property type="entry name" value="Glyco_trans_2-like"/>
</dbReference>
<dbReference type="EC" id="2.4.-.-" evidence="2"/>
<dbReference type="PANTHER" id="PTHR22916:SF3">
    <property type="entry name" value="UDP-GLCNAC:BETAGAL BETA-1,3-N-ACETYLGLUCOSAMINYLTRANSFERASE-LIKE PROTEIN 1"/>
    <property type="match status" value="1"/>
</dbReference>
<dbReference type="GO" id="GO:0016757">
    <property type="term" value="F:glycosyltransferase activity"/>
    <property type="evidence" value="ECO:0007669"/>
    <property type="project" value="UniProtKB-KW"/>
</dbReference>
<keyword evidence="2" id="KW-0808">Transferase</keyword>
<keyword evidence="3" id="KW-1185">Reference proteome</keyword>
<dbReference type="SUPFAM" id="SSF53448">
    <property type="entry name" value="Nucleotide-diphospho-sugar transferases"/>
    <property type="match status" value="1"/>
</dbReference>
<reference evidence="3" key="1">
    <citation type="submission" date="2023-07" db="EMBL/GenBank/DDBJ databases">
        <title>Christiangramia sp. SM2212., a novel bacterium of the family Flavobacteriaceae isolated from the sea sediment.</title>
        <authorList>
            <person name="Wang J."/>
            <person name="Zhang X."/>
        </authorList>
    </citation>
    <scope>NUCLEOTIDE SEQUENCE [LARGE SCALE GENOMIC DNA]</scope>
    <source>
        <strain evidence="3">SM2212</strain>
    </source>
</reference>
<proteinExistence type="predicted"/>
<gene>
    <name evidence="2" type="ORF">RE431_07990</name>
</gene>
<comment type="caution">
    <text evidence="2">The sequence shown here is derived from an EMBL/GenBank/DDBJ whole genome shotgun (WGS) entry which is preliminary data.</text>
</comment>
<feature type="domain" description="Glycosyltransferase 2-like" evidence="1">
    <location>
        <begin position="29"/>
        <end position="197"/>
    </location>
</feature>